<accession>J4GSB6</accession>
<dbReference type="Proteomes" id="UP000006352">
    <property type="component" value="Unassembled WGS sequence"/>
</dbReference>
<organism evidence="2 3">
    <name type="scientific">Fibroporia radiculosa</name>
    <dbReference type="NCBI Taxonomy" id="599839"/>
    <lineage>
        <taxon>Eukaryota</taxon>
        <taxon>Fungi</taxon>
        <taxon>Dikarya</taxon>
        <taxon>Basidiomycota</taxon>
        <taxon>Agaricomycotina</taxon>
        <taxon>Agaricomycetes</taxon>
        <taxon>Polyporales</taxon>
        <taxon>Fibroporiaceae</taxon>
        <taxon>Fibroporia</taxon>
    </lineage>
</organism>
<proteinExistence type="predicted"/>
<keyword evidence="3" id="KW-1185">Reference proteome</keyword>
<dbReference type="AlphaFoldDB" id="J4GSB6"/>
<gene>
    <name evidence="2" type="ORF">FIBRA_06192</name>
</gene>
<feature type="region of interest" description="Disordered" evidence="1">
    <location>
        <begin position="25"/>
        <end position="148"/>
    </location>
</feature>
<feature type="compositionally biased region" description="Basic and acidic residues" evidence="1">
    <location>
        <begin position="58"/>
        <end position="68"/>
    </location>
</feature>
<evidence type="ECO:0000256" key="1">
    <source>
        <dbReference type="SAM" id="MobiDB-lite"/>
    </source>
</evidence>
<protein>
    <submittedName>
        <fullName evidence="2">Uncharacterized protein</fullName>
    </submittedName>
</protein>
<dbReference type="InParanoid" id="J4GSB6"/>
<name>J4GSB6_9APHY</name>
<dbReference type="HOGENOM" id="CLU_074421_0_0_1"/>
<sequence>MNFTNINDPAGVKALLDQLRSSQAWQELASAPSQPGPSGAVTSTSSAKPFNPPPSESAESRQNLEKSKSSLSDNNVTPDPPGPSSSVAALLSQLHAHPSPPIPSPLPSHGLPLVQPHHFVPPAAPYLPPEPRPPTTTPSGPSPSVRKEDLRGCTFQQALPHLVRLSEDPTFLKKEQADLERQLWDERKAIQRKHEEKIKVARNKASLIGVGLTQFEADMMSDAFRKELRKFDAERVLPAWDGLITKQQAKLESLSVPAMYQTTMSADRERQQRVMQVLNGIVGNEGS</sequence>
<dbReference type="OrthoDB" id="21617at2759"/>
<dbReference type="RefSeq" id="XP_012183318.1">
    <property type="nucleotide sequence ID" value="XM_012327928.1"/>
</dbReference>
<dbReference type="GeneID" id="24098946"/>
<dbReference type="EMBL" id="HE797139">
    <property type="protein sequence ID" value="CCM04035.1"/>
    <property type="molecule type" value="Genomic_DNA"/>
</dbReference>
<reference evidence="2 3" key="1">
    <citation type="journal article" date="2012" name="Appl. Environ. Microbiol.">
        <title>Short-read sequencing for genomic analysis of the brown rot fungus Fibroporia radiculosa.</title>
        <authorList>
            <person name="Tang J.D."/>
            <person name="Perkins A.D."/>
            <person name="Sonstegard T.S."/>
            <person name="Schroeder S.G."/>
            <person name="Burgess S.C."/>
            <person name="Diehl S.V."/>
        </authorList>
    </citation>
    <scope>NUCLEOTIDE SEQUENCE [LARGE SCALE GENOMIC DNA]</scope>
    <source>
        <strain evidence="2 3">TFFH 294</strain>
    </source>
</reference>
<feature type="compositionally biased region" description="Pro residues" evidence="1">
    <location>
        <begin position="122"/>
        <end position="136"/>
    </location>
</feature>
<evidence type="ECO:0000313" key="2">
    <source>
        <dbReference type="EMBL" id="CCM04035.1"/>
    </source>
</evidence>
<dbReference type="STRING" id="599839.J4GSB6"/>
<evidence type="ECO:0000313" key="3">
    <source>
        <dbReference type="Proteomes" id="UP000006352"/>
    </source>
</evidence>